<reference evidence="4" key="1">
    <citation type="submission" date="2016-07" db="EMBL/GenBank/DDBJ databases">
        <authorList>
            <person name="See-Too W.S."/>
        </authorList>
    </citation>
    <scope>NUCLEOTIDE SEQUENCE [LARGE SCALE GENOMIC DNA]</scope>
    <source>
        <strain evidence="4">DSM 24743</strain>
    </source>
</reference>
<dbReference type="RefSeq" id="WP_008497243.1">
    <property type="nucleotide sequence ID" value="NZ_CP016537.2"/>
</dbReference>
<keyword evidence="1" id="KW-0812">Transmembrane</keyword>
<dbReference type="KEGG" id="phc:BBI08_01850"/>
<dbReference type="Pfam" id="PF10502">
    <property type="entry name" value="Peptidase_S26"/>
    <property type="match status" value="1"/>
</dbReference>
<dbReference type="Gene3D" id="2.10.109.10">
    <property type="entry name" value="Umud Fragment, subunit A"/>
    <property type="match status" value="1"/>
</dbReference>
<evidence type="ECO:0000256" key="1">
    <source>
        <dbReference type="SAM" id="Phobius"/>
    </source>
</evidence>
<evidence type="ECO:0000313" key="3">
    <source>
        <dbReference type="EMBL" id="ANU12651.1"/>
    </source>
</evidence>
<gene>
    <name evidence="3" type="ORF">BBI08_01850</name>
</gene>
<keyword evidence="1" id="KW-0472">Membrane</keyword>
<dbReference type="InterPro" id="IPR036286">
    <property type="entry name" value="LexA/Signal_pep-like_sf"/>
</dbReference>
<proteinExistence type="predicted"/>
<dbReference type="EMBL" id="CP016537">
    <property type="protein sequence ID" value="ANU12651.1"/>
    <property type="molecule type" value="Genomic_DNA"/>
</dbReference>
<keyword evidence="4" id="KW-1185">Reference proteome</keyword>
<dbReference type="GO" id="GO:0004252">
    <property type="term" value="F:serine-type endopeptidase activity"/>
    <property type="evidence" value="ECO:0007669"/>
    <property type="project" value="InterPro"/>
</dbReference>
<reference evidence="4" key="2">
    <citation type="submission" date="2016-10" db="EMBL/GenBank/DDBJ databases">
        <authorList>
            <person name="See-Too W.S."/>
        </authorList>
    </citation>
    <scope>NUCLEOTIDE SEQUENCE [LARGE SCALE GENOMIC DNA]</scope>
    <source>
        <strain evidence="4">DSM 24743</strain>
    </source>
</reference>
<feature type="domain" description="Peptidase S26" evidence="2">
    <location>
        <begin position="129"/>
        <end position="249"/>
    </location>
</feature>
<dbReference type="OrthoDB" id="2427065at2"/>
<evidence type="ECO:0000313" key="4">
    <source>
        <dbReference type="Proteomes" id="UP000092687"/>
    </source>
</evidence>
<protein>
    <recommendedName>
        <fullName evidence="2">Peptidase S26 domain-containing protein</fullName>
    </recommendedName>
</protein>
<keyword evidence="1" id="KW-1133">Transmembrane helix</keyword>
<dbReference type="Proteomes" id="UP000092687">
    <property type="component" value="Chromosome"/>
</dbReference>
<dbReference type="InterPro" id="IPR019533">
    <property type="entry name" value="Peptidase_S26"/>
</dbReference>
<dbReference type="GO" id="GO:0006465">
    <property type="term" value="P:signal peptide processing"/>
    <property type="evidence" value="ECO:0007669"/>
    <property type="project" value="InterPro"/>
</dbReference>
<feature type="transmembrane region" description="Helical" evidence="1">
    <location>
        <begin position="46"/>
        <end position="68"/>
    </location>
</feature>
<evidence type="ECO:0000259" key="2">
    <source>
        <dbReference type="Pfam" id="PF10502"/>
    </source>
</evidence>
<dbReference type="SUPFAM" id="SSF51306">
    <property type="entry name" value="LexA/Signal peptidase"/>
    <property type="match status" value="1"/>
</dbReference>
<accession>A0A1C7DN06</accession>
<dbReference type="AlphaFoldDB" id="A0A1C7DN06"/>
<organism evidence="3 4">
    <name type="scientific">Planococcus halocryophilus</name>
    <dbReference type="NCBI Taxonomy" id="1215089"/>
    <lineage>
        <taxon>Bacteria</taxon>
        <taxon>Bacillati</taxon>
        <taxon>Bacillota</taxon>
        <taxon>Bacilli</taxon>
        <taxon>Bacillales</taxon>
        <taxon>Caryophanaceae</taxon>
        <taxon>Planococcus</taxon>
    </lineage>
</organism>
<name>A0A1C7DN06_9BACL</name>
<dbReference type="STRING" id="1215089.BBI08_01850"/>
<sequence length="269" mass="30994">MNKFKRDIDDFIGKSPRFSKSLQRNMLLQMQAKERPHKFTVKKYEWFIYAAVFVILLTVVALFAIQIVNDKGQVPQLTSTGGIEKSVVTDTDTDVDIPVFAEYTQPLEIFEFNYDAMDRGNHEYAEYPLVINPLAYKDKKISRGDVVKYEYDFFDGMQETISRVIGLPGETIEILDGQIFVDEQKLDTFYGKAHRLGIGSLEEYNAWFEKNASPNSSTSGMEEIFQMSMEKIYLGEDEVFLIGDDWFRSSQHSLKVEAIQAEVLGYYKP</sequence>